<gene>
    <name evidence="1" type="ORF">NDU88_002253</name>
</gene>
<name>A0AAV7W1V7_PLEWA</name>
<accession>A0AAV7W1V7</accession>
<reference evidence="1" key="1">
    <citation type="journal article" date="2022" name="bioRxiv">
        <title>Sequencing and chromosome-scale assembly of the giantPleurodeles waltlgenome.</title>
        <authorList>
            <person name="Brown T."/>
            <person name="Elewa A."/>
            <person name="Iarovenko S."/>
            <person name="Subramanian E."/>
            <person name="Araus A.J."/>
            <person name="Petzold A."/>
            <person name="Susuki M."/>
            <person name="Suzuki K.-i.T."/>
            <person name="Hayashi T."/>
            <person name="Toyoda A."/>
            <person name="Oliveira C."/>
            <person name="Osipova E."/>
            <person name="Leigh N.D."/>
            <person name="Simon A."/>
            <person name="Yun M.H."/>
        </authorList>
    </citation>
    <scope>NUCLEOTIDE SEQUENCE</scope>
    <source>
        <strain evidence="1">20211129_DDA</strain>
        <tissue evidence="1">Liver</tissue>
    </source>
</reference>
<comment type="caution">
    <text evidence="1">The sequence shown here is derived from an EMBL/GenBank/DDBJ whole genome shotgun (WGS) entry which is preliminary data.</text>
</comment>
<organism evidence="1 2">
    <name type="scientific">Pleurodeles waltl</name>
    <name type="common">Iberian ribbed newt</name>
    <dbReference type="NCBI Taxonomy" id="8319"/>
    <lineage>
        <taxon>Eukaryota</taxon>
        <taxon>Metazoa</taxon>
        <taxon>Chordata</taxon>
        <taxon>Craniata</taxon>
        <taxon>Vertebrata</taxon>
        <taxon>Euteleostomi</taxon>
        <taxon>Amphibia</taxon>
        <taxon>Batrachia</taxon>
        <taxon>Caudata</taxon>
        <taxon>Salamandroidea</taxon>
        <taxon>Salamandridae</taxon>
        <taxon>Pleurodelinae</taxon>
        <taxon>Pleurodeles</taxon>
    </lineage>
</organism>
<sequence>MKTFGRRCCCWRRPAQKSADGVAVTVWACSPPCRGKVCILQVRKGGGGGGRNGTFLAGRTGGCCEACRIASEGTAAGRRRGDCQEGRRSG</sequence>
<protein>
    <submittedName>
        <fullName evidence="1">Uncharacterized protein</fullName>
    </submittedName>
</protein>
<dbReference type="EMBL" id="JANPWB010000002">
    <property type="protein sequence ID" value="KAJ1206860.1"/>
    <property type="molecule type" value="Genomic_DNA"/>
</dbReference>
<evidence type="ECO:0000313" key="2">
    <source>
        <dbReference type="Proteomes" id="UP001066276"/>
    </source>
</evidence>
<dbReference type="Proteomes" id="UP001066276">
    <property type="component" value="Chromosome 1_2"/>
</dbReference>
<evidence type="ECO:0000313" key="1">
    <source>
        <dbReference type="EMBL" id="KAJ1206860.1"/>
    </source>
</evidence>
<keyword evidence="2" id="KW-1185">Reference proteome</keyword>
<proteinExistence type="predicted"/>
<dbReference type="AlphaFoldDB" id="A0AAV7W1V7"/>